<evidence type="ECO:0000259" key="1">
    <source>
        <dbReference type="Pfam" id="PF13966"/>
    </source>
</evidence>
<reference evidence="2 3" key="1">
    <citation type="submission" date="2021-09" db="EMBL/GenBank/DDBJ databases">
        <title>Genomic insights and catalytic innovation underlie evolution of tropane alkaloids biosynthesis.</title>
        <authorList>
            <person name="Wang Y.-J."/>
            <person name="Tian T."/>
            <person name="Huang J.-P."/>
            <person name="Huang S.-X."/>
        </authorList>
    </citation>
    <scope>NUCLEOTIDE SEQUENCE [LARGE SCALE GENOMIC DNA]</scope>
    <source>
        <strain evidence="2">KIB-2018</strain>
        <tissue evidence="2">Leaf</tissue>
    </source>
</reference>
<organism evidence="2 3">
    <name type="scientific">Erythroxylum novogranatense</name>
    <dbReference type="NCBI Taxonomy" id="1862640"/>
    <lineage>
        <taxon>Eukaryota</taxon>
        <taxon>Viridiplantae</taxon>
        <taxon>Streptophyta</taxon>
        <taxon>Embryophyta</taxon>
        <taxon>Tracheophyta</taxon>
        <taxon>Spermatophyta</taxon>
        <taxon>Magnoliopsida</taxon>
        <taxon>eudicotyledons</taxon>
        <taxon>Gunneridae</taxon>
        <taxon>Pentapetalae</taxon>
        <taxon>rosids</taxon>
        <taxon>fabids</taxon>
        <taxon>Malpighiales</taxon>
        <taxon>Erythroxylaceae</taxon>
        <taxon>Erythroxylum</taxon>
    </lineage>
</organism>
<comment type="caution">
    <text evidence="2">The sequence shown here is derived from an EMBL/GenBank/DDBJ whole genome shotgun (WGS) entry which is preliminary data.</text>
</comment>
<dbReference type="PANTHER" id="PTHR33116:SF78">
    <property type="entry name" value="OS12G0587133 PROTEIN"/>
    <property type="match status" value="1"/>
</dbReference>
<name>A0AAV8TQB5_9ROSI</name>
<sequence>MQTAKIPKGLLTEIDRYVNKFLWGTTADKRRMHLVAWGKVCCPRSCGGLGLKNLTAMNIAHHMKLGWSLMKEPGKLCNQVFQAKYKVGSVNHSGLVDNSESSPLWRNICSLYPQLLAGMGWSVSNGNLVRFWLDMWVQGVTGPLLSHSILAVPTEQLEYKVSAYVTRGGEWSWDDFRMYLPPETLLKIAATFPPHHSLEADRLCWSLKPSGNFSIRSAYQLLQHPVWASGERIWQLIWKWQGSNRIRTHLWLTAHGRLMTNARRFHLSLTESPVCSDCPTHVESLAHVFRDCWRARQVWNQIVERRRQSGLTRGRYCLVWCFPNFGNGGTNVALTPVRRRPMLCRKYWRMFRTLPWHLTSTVLSPLLLPIVAHRLLRIDLSLNSTLVVSLISSESSPMPNSLVRAIKELISRNWVVRVRHIYRKGQSLSLPSIMLIDEEWGVYVIENGHLYCFMEALILHLEPLVGYLGDGAPSRRSHWDHIV</sequence>
<dbReference type="EMBL" id="JAIWQS010000003">
    <property type="protein sequence ID" value="KAJ8769162.1"/>
    <property type="molecule type" value="Genomic_DNA"/>
</dbReference>
<dbReference type="PANTHER" id="PTHR33116">
    <property type="entry name" value="REVERSE TRANSCRIPTASE ZINC-BINDING DOMAIN-CONTAINING PROTEIN-RELATED-RELATED"/>
    <property type="match status" value="1"/>
</dbReference>
<protein>
    <recommendedName>
        <fullName evidence="1">Reverse transcriptase zinc-binding domain-containing protein</fullName>
    </recommendedName>
</protein>
<evidence type="ECO:0000313" key="3">
    <source>
        <dbReference type="Proteomes" id="UP001159364"/>
    </source>
</evidence>
<proteinExistence type="predicted"/>
<dbReference type="Pfam" id="PF13966">
    <property type="entry name" value="zf-RVT"/>
    <property type="match status" value="1"/>
</dbReference>
<dbReference type="InterPro" id="IPR026960">
    <property type="entry name" value="RVT-Znf"/>
</dbReference>
<dbReference type="Proteomes" id="UP001159364">
    <property type="component" value="Linkage Group LG03"/>
</dbReference>
<gene>
    <name evidence="2" type="ORF">K2173_000937</name>
</gene>
<dbReference type="AlphaFoldDB" id="A0AAV8TQB5"/>
<accession>A0AAV8TQB5</accession>
<keyword evidence="3" id="KW-1185">Reference proteome</keyword>
<feature type="domain" description="Reverse transcriptase zinc-binding" evidence="1">
    <location>
        <begin position="213"/>
        <end position="299"/>
    </location>
</feature>
<evidence type="ECO:0000313" key="2">
    <source>
        <dbReference type="EMBL" id="KAJ8769162.1"/>
    </source>
</evidence>